<feature type="binding site" evidence="4">
    <location>
        <position position="9"/>
    </location>
    <ligand>
        <name>a divalent metal cation</name>
        <dbReference type="ChEBI" id="CHEBI:60240"/>
        <label>1</label>
    </ligand>
</feature>
<dbReference type="InterPro" id="IPR015991">
    <property type="entry name" value="TatD/YcfH-like"/>
</dbReference>
<evidence type="ECO:0000313" key="5">
    <source>
        <dbReference type="EMBL" id="MBB2162062.1"/>
    </source>
</evidence>
<dbReference type="Pfam" id="PF01026">
    <property type="entry name" value="TatD_DNase"/>
    <property type="match status" value="1"/>
</dbReference>
<dbReference type="GO" id="GO:0005829">
    <property type="term" value="C:cytosol"/>
    <property type="evidence" value="ECO:0007669"/>
    <property type="project" value="TreeGrafter"/>
</dbReference>
<feature type="binding site" evidence="4">
    <location>
        <position position="129"/>
    </location>
    <ligand>
        <name>a divalent metal cation</name>
        <dbReference type="ChEBI" id="CHEBI:60240"/>
        <label>2</label>
    </ligand>
</feature>
<evidence type="ECO:0000256" key="3">
    <source>
        <dbReference type="ARBA" id="ARBA00022801"/>
    </source>
</evidence>
<comment type="caution">
    <text evidence="5">The sequence shown here is derived from an EMBL/GenBank/DDBJ whole genome shotgun (WGS) entry which is preliminary data.</text>
</comment>
<dbReference type="PANTHER" id="PTHR46124">
    <property type="entry name" value="D-AMINOACYL-TRNA DEACYLASE"/>
    <property type="match status" value="1"/>
</dbReference>
<gene>
    <name evidence="5" type="ORF">HLH48_18175</name>
</gene>
<keyword evidence="3 5" id="KW-0378">Hydrolase</keyword>
<dbReference type="GO" id="GO:0004536">
    <property type="term" value="F:DNA nuclease activity"/>
    <property type="evidence" value="ECO:0007669"/>
    <property type="project" value="InterPro"/>
</dbReference>
<evidence type="ECO:0000256" key="2">
    <source>
        <dbReference type="ARBA" id="ARBA00022723"/>
    </source>
</evidence>
<accession>A0A7W4IG22</accession>
<sequence length="268" mass="29483">MILADSHCHLDFDELAPDFDAVMDRARAVGIRRFVSIGTQVRQHARVLARAIGTEDVFVSVGTHPHWAGEEQDVTAEDLVAHAAHPKVVGIGEVGLDRILTDAPWAAQMRNLLVHVDAARRTQLPLIVHSVGEDAAMEDVLRREDARGRFPVVMHCFSGGPALARANVEMGHYLSFSGLLTHQGREALHDIAAHLPEDRILIETDAPSLAPAPYTDTRNEPAYLVHTLAFLARLRGVPIERLAARTTANFLRAFPKVPPPDAFCFSER</sequence>
<feature type="binding site" evidence="4">
    <location>
        <position position="155"/>
    </location>
    <ligand>
        <name>a divalent metal cation</name>
        <dbReference type="ChEBI" id="CHEBI:60240"/>
        <label>2</label>
    </ligand>
</feature>
<dbReference type="Proteomes" id="UP000589085">
    <property type="component" value="Unassembled WGS sequence"/>
</dbReference>
<evidence type="ECO:0000256" key="1">
    <source>
        <dbReference type="ARBA" id="ARBA00009275"/>
    </source>
</evidence>
<dbReference type="SUPFAM" id="SSF51556">
    <property type="entry name" value="Metallo-dependent hydrolases"/>
    <property type="match status" value="1"/>
</dbReference>
<dbReference type="Gene3D" id="3.20.20.140">
    <property type="entry name" value="Metal-dependent hydrolases"/>
    <property type="match status" value="1"/>
</dbReference>
<dbReference type="CDD" id="cd01310">
    <property type="entry name" value="TatD_DNAse"/>
    <property type="match status" value="1"/>
</dbReference>
<dbReference type="EMBL" id="JABEQJ010000030">
    <property type="protein sequence ID" value="MBB2162062.1"/>
    <property type="molecule type" value="Genomic_DNA"/>
</dbReference>
<evidence type="ECO:0000313" key="6">
    <source>
        <dbReference type="Proteomes" id="UP000589085"/>
    </source>
</evidence>
<dbReference type="GO" id="GO:0016788">
    <property type="term" value="F:hydrolase activity, acting on ester bonds"/>
    <property type="evidence" value="ECO:0007669"/>
    <property type="project" value="InterPro"/>
</dbReference>
<feature type="binding site" evidence="4">
    <location>
        <position position="205"/>
    </location>
    <ligand>
        <name>a divalent metal cation</name>
        <dbReference type="ChEBI" id="CHEBI:60240"/>
        <label>1</label>
    </ligand>
</feature>
<name>A0A7W4IG22_9PROT</name>
<dbReference type="PIRSF" id="PIRSF005902">
    <property type="entry name" value="DNase_TatD"/>
    <property type="match status" value="1"/>
</dbReference>
<feature type="binding site" evidence="4">
    <location>
        <position position="93"/>
    </location>
    <ligand>
        <name>a divalent metal cation</name>
        <dbReference type="ChEBI" id="CHEBI:60240"/>
        <label>1</label>
    </ligand>
</feature>
<feature type="binding site" evidence="4">
    <location>
        <position position="7"/>
    </location>
    <ligand>
        <name>a divalent metal cation</name>
        <dbReference type="ChEBI" id="CHEBI:60240"/>
        <label>1</label>
    </ligand>
</feature>
<dbReference type="InterPro" id="IPR001130">
    <property type="entry name" value="TatD-like"/>
</dbReference>
<dbReference type="InterPro" id="IPR032466">
    <property type="entry name" value="Metal_Hydrolase"/>
</dbReference>
<dbReference type="FunFam" id="3.20.20.140:FF:000005">
    <property type="entry name" value="TatD family hydrolase"/>
    <property type="match status" value="1"/>
</dbReference>
<comment type="similarity">
    <text evidence="1">Belongs to the metallo-dependent hydrolases superfamily. TatD-type hydrolase family.</text>
</comment>
<dbReference type="PANTHER" id="PTHR46124:SF2">
    <property type="entry name" value="D-AMINOACYL-TRNA DEACYLASE"/>
    <property type="match status" value="1"/>
</dbReference>
<evidence type="ECO:0000256" key="4">
    <source>
        <dbReference type="PIRSR" id="PIRSR005902-1"/>
    </source>
</evidence>
<dbReference type="AlphaFoldDB" id="A0A7W4IG22"/>
<keyword evidence="2 4" id="KW-0479">Metal-binding</keyword>
<dbReference type="RefSeq" id="WP_182998892.1">
    <property type="nucleotide sequence ID" value="NZ_JABEQJ010000030.1"/>
</dbReference>
<dbReference type="GO" id="GO:0046872">
    <property type="term" value="F:metal ion binding"/>
    <property type="evidence" value="ECO:0007669"/>
    <property type="project" value="UniProtKB-KW"/>
</dbReference>
<protein>
    <submittedName>
        <fullName evidence="5">TatD family hydrolase</fullName>
    </submittedName>
</protein>
<proteinExistence type="inferred from homology"/>
<organism evidence="5 6">
    <name type="scientific">Gluconacetobacter sacchari</name>
    <dbReference type="NCBI Taxonomy" id="92759"/>
    <lineage>
        <taxon>Bacteria</taxon>
        <taxon>Pseudomonadati</taxon>
        <taxon>Pseudomonadota</taxon>
        <taxon>Alphaproteobacteria</taxon>
        <taxon>Acetobacterales</taxon>
        <taxon>Acetobacteraceae</taxon>
        <taxon>Gluconacetobacter</taxon>
    </lineage>
</organism>
<reference evidence="5 6" key="1">
    <citation type="submission" date="2020-04" db="EMBL/GenBank/DDBJ databases">
        <title>Description of novel Gluconacetobacter.</title>
        <authorList>
            <person name="Sombolestani A."/>
        </authorList>
    </citation>
    <scope>NUCLEOTIDE SEQUENCE [LARGE SCALE GENOMIC DNA]</scope>
    <source>
        <strain evidence="5 6">LMG 19747</strain>
    </source>
</reference>
<dbReference type="NCBIfam" id="TIGR00010">
    <property type="entry name" value="YchF/TatD family DNA exonuclease"/>
    <property type="match status" value="1"/>
</dbReference>